<sequence length="467" mass="51926">MKRTGATSPPSSRFPLSPLTSAQEKQFRLKGAALLTKAIQDCERTLSNIDGEWKYVRMHQGLKVYKAKTPHAPSELMVTGIARGTLHDIMNCTYAPDSFNFRLQSALLMPKEHLDCEVLHAIDTQIEDHPYRFNGIKWCATKWPGGTMNKTRDMCYFESTGITQARDSHGQLLEYGYNIMESIDLPQCPNLDLYSIVRAKISLRHIFRELPIGCTMVMTHCTVDPSGSLPSWMSDFSTLPHLLAISRAVDVAESIRLSKAMLDDGKHPSSKGRVAFLAKAECALCDKGNEFKLEKKRVVEVAGAGVKTTTRYFCPPCLAQAVMMPPPPHHLPDLVDVAYVNGEHSLVSKPSSTTLYSDDLSNDDMSELSSIAEDMMPPPPPILDFDDDDADESVYSGLDFDYRETCVSSHTSQDTTIPFSPCTSSEVSPSVLAQQLVQLNLQMDNTYDILRRNRVRMNSLQSTASST</sequence>
<evidence type="ECO:0000313" key="2">
    <source>
        <dbReference type="EMBL" id="VFT92706.1"/>
    </source>
</evidence>
<dbReference type="AlphaFoldDB" id="A0A485L597"/>
<dbReference type="EMBL" id="VJMH01005772">
    <property type="protein sequence ID" value="KAF0693068.1"/>
    <property type="molecule type" value="Genomic_DNA"/>
</dbReference>
<gene>
    <name evidence="2" type="primary">Aste57867_15920</name>
    <name evidence="1" type="ORF">As57867_015864</name>
    <name evidence="2" type="ORF">ASTE57867_15920</name>
</gene>
<accession>A0A485L597</accession>
<dbReference type="InterPro" id="IPR052727">
    <property type="entry name" value="Rab4/Rab5_effector"/>
</dbReference>
<name>A0A485L597_9STRA</name>
<dbReference type="SUPFAM" id="SSF55961">
    <property type="entry name" value="Bet v1-like"/>
    <property type="match status" value="1"/>
</dbReference>
<dbReference type="Gene3D" id="3.30.530.20">
    <property type="match status" value="1"/>
</dbReference>
<dbReference type="PANTHER" id="PTHR13510">
    <property type="entry name" value="FYVE-FINGER-CONTAINING RAB5 EFFECTOR PROTEIN RABENOSYN-5-RELATED"/>
    <property type="match status" value="1"/>
</dbReference>
<dbReference type="EMBL" id="CAADRA010005793">
    <property type="protein sequence ID" value="VFT92706.1"/>
    <property type="molecule type" value="Genomic_DNA"/>
</dbReference>
<reference evidence="2 3" key="1">
    <citation type="submission" date="2019-03" db="EMBL/GenBank/DDBJ databases">
        <authorList>
            <person name="Gaulin E."/>
            <person name="Dumas B."/>
        </authorList>
    </citation>
    <scope>NUCLEOTIDE SEQUENCE [LARGE SCALE GENOMIC DNA]</scope>
    <source>
        <strain evidence="2">CBS 568.67</strain>
    </source>
</reference>
<dbReference type="OrthoDB" id="66895at2759"/>
<evidence type="ECO:0000313" key="1">
    <source>
        <dbReference type="EMBL" id="KAF0693068.1"/>
    </source>
</evidence>
<dbReference type="InterPro" id="IPR023393">
    <property type="entry name" value="START-like_dom_sf"/>
</dbReference>
<proteinExistence type="predicted"/>
<dbReference type="Proteomes" id="UP000332933">
    <property type="component" value="Unassembled WGS sequence"/>
</dbReference>
<organism evidence="2 3">
    <name type="scientific">Aphanomyces stellatus</name>
    <dbReference type="NCBI Taxonomy" id="120398"/>
    <lineage>
        <taxon>Eukaryota</taxon>
        <taxon>Sar</taxon>
        <taxon>Stramenopiles</taxon>
        <taxon>Oomycota</taxon>
        <taxon>Saprolegniomycetes</taxon>
        <taxon>Saprolegniales</taxon>
        <taxon>Verrucalvaceae</taxon>
        <taxon>Aphanomyces</taxon>
    </lineage>
</organism>
<dbReference type="PANTHER" id="PTHR13510:SF44">
    <property type="entry name" value="RABENOSYN-5"/>
    <property type="match status" value="1"/>
</dbReference>
<keyword evidence="3" id="KW-1185">Reference proteome</keyword>
<reference evidence="1" key="2">
    <citation type="submission" date="2019-06" db="EMBL/GenBank/DDBJ databases">
        <title>Genomics analysis of Aphanomyces spp. identifies a new class of oomycete effector associated with host adaptation.</title>
        <authorList>
            <person name="Gaulin E."/>
        </authorList>
    </citation>
    <scope>NUCLEOTIDE SEQUENCE</scope>
    <source>
        <strain evidence="1">CBS 578.67</strain>
    </source>
</reference>
<protein>
    <submittedName>
        <fullName evidence="2">Aste57867_15920 protein</fullName>
    </submittedName>
</protein>
<evidence type="ECO:0000313" key="3">
    <source>
        <dbReference type="Proteomes" id="UP000332933"/>
    </source>
</evidence>